<protein>
    <submittedName>
        <fullName evidence="2">Uncharacterized protein</fullName>
    </submittedName>
</protein>
<organism evidence="2 3">
    <name type="scientific">Selenomonas ruminantium</name>
    <dbReference type="NCBI Taxonomy" id="971"/>
    <lineage>
        <taxon>Bacteria</taxon>
        <taxon>Bacillati</taxon>
        <taxon>Bacillota</taxon>
        <taxon>Negativicutes</taxon>
        <taxon>Selenomonadales</taxon>
        <taxon>Selenomonadaceae</taxon>
        <taxon>Selenomonas</taxon>
    </lineage>
</organism>
<evidence type="ECO:0000313" key="2">
    <source>
        <dbReference type="EMBL" id="SFA88947.1"/>
    </source>
</evidence>
<proteinExistence type="predicted"/>
<gene>
    <name evidence="2" type="ORF">SAMN05216587_10353</name>
</gene>
<evidence type="ECO:0000313" key="3">
    <source>
        <dbReference type="Proteomes" id="UP000183843"/>
    </source>
</evidence>
<evidence type="ECO:0000256" key="1">
    <source>
        <dbReference type="SAM" id="MobiDB-lite"/>
    </source>
</evidence>
<name>A0A1I0WKM2_SELRU</name>
<accession>A0A1I0WKM2</accession>
<feature type="region of interest" description="Disordered" evidence="1">
    <location>
        <begin position="139"/>
        <end position="174"/>
    </location>
</feature>
<feature type="region of interest" description="Disordered" evidence="1">
    <location>
        <begin position="21"/>
        <end position="54"/>
    </location>
</feature>
<feature type="compositionally biased region" description="Low complexity" evidence="1">
    <location>
        <begin position="140"/>
        <end position="153"/>
    </location>
</feature>
<dbReference type="Proteomes" id="UP000183843">
    <property type="component" value="Unassembled WGS sequence"/>
</dbReference>
<dbReference type="EMBL" id="FOJX01000003">
    <property type="protein sequence ID" value="SFA88947.1"/>
    <property type="molecule type" value="Genomic_DNA"/>
</dbReference>
<sequence length="219" mass="23233">MLPAPGGVLCFGGRWRWQRPSTAANCQRPRRMENTAPRPYPASREVRPSGGAGLSGSIPSFLPPEGQPLTCHQCPPFLLPALGHCAVQTAPGHKPIQATGVRRLWWTAAPSTSPQTPVIDQPILKKVNTIQKAMRKGRAAGRAGAPPARHNPASAGRGLVGQNRQQGGRHCGQGAVSAHGRIRVHSPPPFPLRPRPAGPTPLPLISCPAVLWLLGQEGE</sequence>
<dbReference type="AlphaFoldDB" id="A0A1I0WKM2"/>
<reference evidence="2 3" key="1">
    <citation type="submission" date="2016-10" db="EMBL/GenBank/DDBJ databases">
        <authorList>
            <person name="de Groot N.N."/>
        </authorList>
    </citation>
    <scope>NUCLEOTIDE SEQUENCE [LARGE SCALE GENOMIC DNA]</scope>
    <source>
        <strain evidence="2 3">L14</strain>
    </source>
</reference>